<evidence type="ECO:0000313" key="3">
    <source>
        <dbReference type="Proteomes" id="UP000246104"/>
    </source>
</evidence>
<sequence length="132" mass="14905">MPFGYSLDIMCVMTLLSSTPPAETHPKKRQSPLLFAFILFIISIVLSIMSLFILPPQIPLLYSLAIPEQQLVSTFYIFVYPAAMGLILLLNILLISRFKGIDQPLKRLFSSATLLVVLLFFVGLIHTLYIFL</sequence>
<feature type="transmembrane region" description="Helical" evidence="1">
    <location>
        <begin position="74"/>
        <end position="96"/>
    </location>
</feature>
<keyword evidence="1" id="KW-1133">Transmembrane helix</keyword>
<evidence type="ECO:0000256" key="1">
    <source>
        <dbReference type="SAM" id="Phobius"/>
    </source>
</evidence>
<organism evidence="2 3">
    <name type="scientific">Candidatus Cerribacteria bacterium 'Amazon FNV 2010 28 9'</name>
    <dbReference type="NCBI Taxonomy" id="2081795"/>
    <lineage>
        <taxon>Bacteria</taxon>
        <taxon>Candidatus Cerribacteria</taxon>
    </lineage>
</organism>
<name>A0A317JLP7_9BACT</name>
<protein>
    <submittedName>
        <fullName evidence="2">Uncharacterized protein</fullName>
    </submittedName>
</protein>
<dbReference type="Proteomes" id="UP000246104">
    <property type="component" value="Unassembled WGS sequence"/>
</dbReference>
<feature type="transmembrane region" description="Helical" evidence="1">
    <location>
        <begin position="108"/>
        <end position="131"/>
    </location>
</feature>
<feature type="transmembrane region" description="Helical" evidence="1">
    <location>
        <begin position="33"/>
        <end position="54"/>
    </location>
</feature>
<keyword evidence="1" id="KW-0472">Membrane</keyword>
<comment type="caution">
    <text evidence="2">The sequence shown here is derived from an EMBL/GenBank/DDBJ whole genome shotgun (WGS) entry which is preliminary data.</text>
</comment>
<evidence type="ECO:0000313" key="2">
    <source>
        <dbReference type="EMBL" id="PWU22509.1"/>
    </source>
</evidence>
<proteinExistence type="predicted"/>
<dbReference type="EMBL" id="PSRQ01000062">
    <property type="protein sequence ID" value="PWU22509.1"/>
    <property type="molecule type" value="Genomic_DNA"/>
</dbReference>
<accession>A0A317JLP7</accession>
<reference evidence="2 3" key="1">
    <citation type="submission" date="2018-02" db="EMBL/GenBank/DDBJ databases">
        <title>Genomic Reconstructions from Amazon Rainforest and Pasture Soil Reveal Novel Insights into the Physiology of Candidate Phyla in Tropical Sites.</title>
        <authorList>
            <person name="Kroeger M.E."/>
            <person name="Delmont T."/>
            <person name="Eren A.M."/>
            <person name="Guo J."/>
            <person name="Meyer K.M."/>
            <person name="Khan K."/>
            <person name="Rodrigues J.L.M."/>
            <person name="Bohannan B.J.M."/>
            <person name="Tringe S."/>
            <person name="Borges C.D."/>
            <person name="Tiedje J."/>
            <person name="Tsai S.M."/>
            <person name="Nusslein K."/>
        </authorList>
    </citation>
    <scope>NUCLEOTIDE SEQUENCE [LARGE SCALE GENOMIC DNA]</scope>
    <source>
        <strain evidence="2">Amazon FNV 2010 28 9</strain>
    </source>
</reference>
<dbReference type="AlphaFoldDB" id="A0A317JLP7"/>
<keyword evidence="1" id="KW-0812">Transmembrane</keyword>
<gene>
    <name evidence="2" type="ORF">C5B42_05845</name>
</gene>